<proteinExistence type="inferred from homology"/>
<dbReference type="Proteomes" id="UP000250235">
    <property type="component" value="Unassembled WGS sequence"/>
</dbReference>
<dbReference type="EMBL" id="KQ989535">
    <property type="protein sequence ID" value="KZV54348.1"/>
    <property type="molecule type" value="Genomic_DNA"/>
</dbReference>
<evidence type="ECO:0000256" key="1">
    <source>
        <dbReference type="ARBA" id="ARBA00007692"/>
    </source>
</evidence>
<dbReference type="OrthoDB" id="637682at2759"/>
<dbReference type="Gene3D" id="1.25.70.10">
    <property type="entry name" value="Transcription termination factor 3, mitochondrial"/>
    <property type="match status" value="1"/>
</dbReference>
<name>A0A2Z7DAD9_9LAMI</name>
<evidence type="ECO:0000313" key="5">
    <source>
        <dbReference type="Proteomes" id="UP000250235"/>
    </source>
</evidence>
<dbReference type="SMART" id="SM00733">
    <property type="entry name" value="Mterf"/>
    <property type="match status" value="6"/>
</dbReference>
<dbReference type="FunFam" id="1.25.70.10:FF:000001">
    <property type="entry name" value="Mitochondrial transcription termination factor-like"/>
    <property type="match status" value="1"/>
</dbReference>
<dbReference type="PANTHER" id="PTHR13068">
    <property type="entry name" value="CGI-12 PROTEIN-RELATED"/>
    <property type="match status" value="1"/>
</dbReference>
<evidence type="ECO:0000256" key="2">
    <source>
        <dbReference type="ARBA" id="ARBA00022472"/>
    </source>
</evidence>
<keyword evidence="5" id="KW-1185">Reference proteome</keyword>
<evidence type="ECO:0000313" key="4">
    <source>
        <dbReference type="EMBL" id="KZV54348.1"/>
    </source>
</evidence>
<dbReference type="PANTHER" id="PTHR13068:SF133">
    <property type="entry name" value="MITOCHONDRIAL TRANSCRIPTION TERMINATION FACTOR FAMILY PROTEIN"/>
    <property type="match status" value="1"/>
</dbReference>
<dbReference type="Pfam" id="PF02536">
    <property type="entry name" value="mTERF"/>
    <property type="match status" value="2"/>
</dbReference>
<protein>
    <submittedName>
        <fullName evidence="4">Mitochondrial transcription termination factor family protein</fullName>
    </submittedName>
</protein>
<dbReference type="AlphaFoldDB" id="A0A2Z7DAD9"/>
<evidence type="ECO:0000256" key="3">
    <source>
        <dbReference type="ARBA" id="ARBA00022946"/>
    </source>
</evidence>
<keyword evidence="2" id="KW-0805">Transcription regulation</keyword>
<keyword evidence="3" id="KW-0809">Transit peptide</keyword>
<reference evidence="4 5" key="1">
    <citation type="journal article" date="2015" name="Proc. Natl. Acad. Sci. U.S.A.">
        <title>The resurrection genome of Boea hygrometrica: A blueprint for survival of dehydration.</title>
        <authorList>
            <person name="Xiao L."/>
            <person name="Yang G."/>
            <person name="Zhang L."/>
            <person name="Yang X."/>
            <person name="Zhao S."/>
            <person name="Ji Z."/>
            <person name="Zhou Q."/>
            <person name="Hu M."/>
            <person name="Wang Y."/>
            <person name="Chen M."/>
            <person name="Xu Y."/>
            <person name="Jin H."/>
            <person name="Xiao X."/>
            <person name="Hu G."/>
            <person name="Bao F."/>
            <person name="Hu Y."/>
            <person name="Wan P."/>
            <person name="Li L."/>
            <person name="Deng X."/>
            <person name="Kuang T."/>
            <person name="Xiang C."/>
            <person name="Zhu J.K."/>
            <person name="Oliver M.J."/>
            <person name="He Y."/>
        </authorList>
    </citation>
    <scope>NUCLEOTIDE SEQUENCE [LARGE SCALE GENOMIC DNA]</scope>
    <source>
        <strain evidence="5">cv. XS01</strain>
    </source>
</reference>
<dbReference type="GO" id="GO:0003676">
    <property type="term" value="F:nucleic acid binding"/>
    <property type="evidence" value="ECO:0007669"/>
    <property type="project" value="InterPro"/>
</dbReference>
<dbReference type="InterPro" id="IPR038538">
    <property type="entry name" value="MTERF_sf"/>
</dbReference>
<organism evidence="4 5">
    <name type="scientific">Dorcoceras hygrometricum</name>
    <dbReference type="NCBI Taxonomy" id="472368"/>
    <lineage>
        <taxon>Eukaryota</taxon>
        <taxon>Viridiplantae</taxon>
        <taxon>Streptophyta</taxon>
        <taxon>Embryophyta</taxon>
        <taxon>Tracheophyta</taxon>
        <taxon>Spermatophyta</taxon>
        <taxon>Magnoliopsida</taxon>
        <taxon>eudicotyledons</taxon>
        <taxon>Gunneridae</taxon>
        <taxon>Pentapetalae</taxon>
        <taxon>asterids</taxon>
        <taxon>lamiids</taxon>
        <taxon>Lamiales</taxon>
        <taxon>Gesneriaceae</taxon>
        <taxon>Didymocarpoideae</taxon>
        <taxon>Trichosporeae</taxon>
        <taxon>Loxocarpinae</taxon>
        <taxon>Dorcoceras</taxon>
    </lineage>
</organism>
<comment type="similarity">
    <text evidence="1">Belongs to the mTERF family.</text>
</comment>
<accession>A0A2Z7DAD9</accession>
<dbReference type="GO" id="GO:0006353">
    <property type="term" value="P:DNA-templated transcription termination"/>
    <property type="evidence" value="ECO:0007669"/>
    <property type="project" value="UniProtKB-KW"/>
</dbReference>
<dbReference type="InterPro" id="IPR003690">
    <property type="entry name" value="MTERF"/>
</dbReference>
<keyword evidence="2" id="KW-0806">Transcription termination</keyword>
<keyword evidence="2" id="KW-0804">Transcription</keyword>
<gene>
    <name evidence="4" type="ORF">F511_03603</name>
</gene>
<sequence length="409" mass="46272">MFSACHKSFPVKIIAAGSGDLLQRNHLLLSSCKFQCFVNLCSVADASSSGLPSETKSKSCKKVENDISCTVSFLINSCGLTPEMAVSVSDKVRFENTEKPNFVVAALKKYGFSRKQIADIVCKKPNILRSKEKTLVPKLEFLQSVGFPMARLAALIAKNPSILSSSVQNNLIPSYNFLKSVLLTDERVAVAMKQSSRIFQQNPNKNIAPNVAVLRELEVPEPSIVLLLTHYPETFVERTNDFKESVNKVLEMGFHPSRSTFVLALHVVAEKGNRGIWDRCYETYRSWGWSEDDVYLAFRRHPNCMIMSQNKISRVMDFFVNKMGWDSQMVLVCPAVLLYNLENRIVPRCTVVQALLSKGLIAKEIKLSCILQPPEYLFLERFVARYEKDEPKLYDVYKGKIDLKELCDL</sequence>